<keyword evidence="14" id="KW-1185">Reference proteome</keyword>
<dbReference type="InterPro" id="IPR006153">
    <property type="entry name" value="Cation/H_exchanger_TM"/>
</dbReference>
<feature type="transmembrane region" description="Helical" evidence="11">
    <location>
        <begin position="111"/>
        <end position="134"/>
    </location>
</feature>
<dbReference type="EMBL" id="LSNE01000011">
    <property type="protein sequence ID" value="KXI27330.1"/>
    <property type="molecule type" value="Genomic_DNA"/>
</dbReference>
<evidence type="ECO:0000256" key="1">
    <source>
        <dbReference type="ARBA" id="ARBA00004127"/>
    </source>
</evidence>
<dbReference type="PANTHER" id="PTHR46157:SF4">
    <property type="entry name" value="K(+) EFFLUX ANTIPORTER 3, CHLOROPLASTIC"/>
    <property type="match status" value="1"/>
</dbReference>
<accession>A0A148KM16</accession>
<keyword evidence="4" id="KW-0050">Antiport</keyword>
<dbReference type="Gene3D" id="1.20.1530.20">
    <property type="match status" value="1"/>
</dbReference>
<dbReference type="Pfam" id="PF00999">
    <property type="entry name" value="Na_H_Exchanger"/>
    <property type="match status" value="1"/>
</dbReference>
<dbReference type="AlphaFoldDB" id="A0A148KM16"/>
<dbReference type="InterPro" id="IPR036291">
    <property type="entry name" value="NAD(P)-bd_dom_sf"/>
</dbReference>
<feature type="domain" description="RCK N-terminal" evidence="12">
    <location>
        <begin position="393"/>
        <end position="509"/>
    </location>
</feature>
<feature type="transmembrane region" description="Helical" evidence="11">
    <location>
        <begin position="264"/>
        <end position="284"/>
    </location>
</feature>
<dbReference type="GO" id="GO:0008324">
    <property type="term" value="F:monoatomic cation transmembrane transporter activity"/>
    <property type="evidence" value="ECO:0007669"/>
    <property type="project" value="InterPro"/>
</dbReference>
<reference evidence="14" key="1">
    <citation type="submission" date="2016-02" db="EMBL/GenBank/DDBJ databases">
        <authorList>
            <person name="Schultz-Johansen M."/>
            <person name="Glaring M.A."/>
            <person name="Bech P.K."/>
            <person name="Stougaard P."/>
        </authorList>
    </citation>
    <scope>NUCLEOTIDE SEQUENCE [LARGE SCALE GENOMIC DNA]</scope>
    <source>
        <strain evidence="14">S66</strain>
    </source>
</reference>
<keyword evidence="8 11" id="KW-1133">Transmembrane helix</keyword>
<dbReference type="NCBIfam" id="TIGR00932">
    <property type="entry name" value="2a37"/>
    <property type="match status" value="1"/>
</dbReference>
<sequence>MSGLGTALIFLIATVVAVPIFKKFKLGAILGYLIAGLIIGPQIMDWVNDPQTILHIAELGVVLLLFIIGLELEPQKLWRMRSHIMLTGGGQLIISAAAITGLVHYSFELSVISSIIIGLSLSLSSTAFAVQLLNEHKILKSPPGQQGFSILLMQDLAVIPILLLVESFSVLEKSQSPQWWISVLAVVGVLVVGRYLTNPFLRLISSYGSAEVMTAAALLIVIATALGMQEAGLSMGMGAFIAGILLANSSFRHQLETEIEPFKGLLLGLFFIAIGMNLDLGLLIAEPIFIISAALLLVVIKTVIIFLILKLNKQTSTDSFRVALMLSQGGEFAFVVMAQAASNGIFAVTIADQVTLVVGISMALTSPLVILHSLWFTSKNCPAVYDNKKDISEPEVLIAGFGRFGQVSARILAANNIPFIALDKDAKHIEFVKQFGNKVFYGDACRLDLLITAGIEHVRILLIAVDSEEDALKIAELVHHQFPQIKIIARARNRMTVRRFAEIGVEHSVRELFAGGLDAANLMLREYGYTESEANNLTTMFAQHDKDLLEKSIAQDVTMEQLIATSKQGREELSTLFAKDKQSL</sequence>
<dbReference type="GO" id="GO:0012505">
    <property type="term" value="C:endomembrane system"/>
    <property type="evidence" value="ECO:0007669"/>
    <property type="project" value="UniProtKB-SubCell"/>
</dbReference>
<name>A0A148KM16_9ALTE</name>
<dbReference type="SUPFAM" id="SSF51735">
    <property type="entry name" value="NAD(P)-binding Rossmann-fold domains"/>
    <property type="match status" value="1"/>
</dbReference>
<evidence type="ECO:0000313" key="14">
    <source>
        <dbReference type="Proteomes" id="UP000070299"/>
    </source>
</evidence>
<dbReference type="Gene3D" id="3.40.50.720">
    <property type="entry name" value="NAD(P)-binding Rossmann-like Domain"/>
    <property type="match status" value="1"/>
</dbReference>
<organism evidence="13 14">
    <name type="scientific">Paraglaciecola hydrolytica</name>
    <dbReference type="NCBI Taxonomy" id="1799789"/>
    <lineage>
        <taxon>Bacteria</taxon>
        <taxon>Pseudomonadati</taxon>
        <taxon>Pseudomonadota</taxon>
        <taxon>Gammaproteobacteria</taxon>
        <taxon>Alteromonadales</taxon>
        <taxon>Alteromonadaceae</taxon>
        <taxon>Paraglaciecola</taxon>
    </lineage>
</organism>
<dbReference type="InterPro" id="IPR038770">
    <property type="entry name" value="Na+/solute_symporter_sf"/>
</dbReference>
<feature type="transmembrane region" description="Helical" evidence="11">
    <location>
        <begin position="146"/>
        <end position="165"/>
    </location>
</feature>
<evidence type="ECO:0000313" key="13">
    <source>
        <dbReference type="EMBL" id="KXI27330.1"/>
    </source>
</evidence>
<dbReference type="GO" id="GO:0005886">
    <property type="term" value="C:plasma membrane"/>
    <property type="evidence" value="ECO:0007669"/>
    <property type="project" value="TreeGrafter"/>
</dbReference>
<keyword evidence="6 11" id="KW-0812">Transmembrane</keyword>
<dbReference type="InterPro" id="IPR003148">
    <property type="entry name" value="RCK_N"/>
</dbReference>
<evidence type="ECO:0000256" key="2">
    <source>
        <dbReference type="ARBA" id="ARBA00005551"/>
    </source>
</evidence>
<keyword evidence="7" id="KW-0630">Potassium</keyword>
<evidence type="ECO:0000256" key="6">
    <source>
        <dbReference type="ARBA" id="ARBA00022692"/>
    </source>
</evidence>
<keyword evidence="10 11" id="KW-0472">Membrane</keyword>
<evidence type="ECO:0000256" key="10">
    <source>
        <dbReference type="ARBA" id="ARBA00023136"/>
    </source>
</evidence>
<evidence type="ECO:0000256" key="4">
    <source>
        <dbReference type="ARBA" id="ARBA00022449"/>
    </source>
</evidence>
<evidence type="ECO:0000259" key="12">
    <source>
        <dbReference type="PROSITE" id="PS51201"/>
    </source>
</evidence>
<comment type="caution">
    <text evidence="13">The sequence shown here is derived from an EMBL/GenBank/DDBJ whole genome shotgun (WGS) entry which is preliminary data.</text>
</comment>
<protein>
    <submittedName>
        <fullName evidence="13">Potassium transporter</fullName>
    </submittedName>
</protein>
<feature type="transmembrane region" description="Helical" evidence="11">
    <location>
        <begin position="208"/>
        <end position="227"/>
    </location>
</feature>
<proteinExistence type="inferred from homology"/>
<keyword evidence="9" id="KW-0406">Ion transport</keyword>
<evidence type="ECO:0000256" key="11">
    <source>
        <dbReference type="SAM" id="Phobius"/>
    </source>
</evidence>
<dbReference type="OrthoDB" id="9781411at2"/>
<evidence type="ECO:0000256" key="7">
    <source>
        <dbReference type="ARBA" id="ARBA00022958"/>
    </source>
</evidence>
<dbReference type="FunFam" id="3.40.50.720:FF:000036">
    <property type="entry name" value="Glutathione-regulated potassium-efflux system protein KefB"/>
    <property type="match status" value="1"/>
</dbReference>
<feature type="transmembrane region" description="Helical" evidence="11">
    <location>
        <begin position="177"/>
        <end position="196"/>
    </location>
</feature>
<feature type="transmembrane region" description="Helical" evidence="11">
    <location>
        <begin position="29"/>
        <end position="47"/>
    </location>
</feature>
<dbReference type="GO" id="GO:0006813">
    <property type="term" value="P:potassium ion transport"/>
    <property type="evidence" value="ECO:0007669"/>
    <property type="project" value="UniProtKB-KW"/>
</dbReference>
<feature type="transmembrane region" description="Helical" evidence="11">
    <location>
        <begin position="290"/>
        <end position="311"/>
    </location>
</feature>
<keyword evidence="5" id="KW-0633">Potassium transport</keyword>
<evidence type="ECO:0000256" key="8">
    <source>
        <dbReference type="ARBA" id="ARBA00022989"/>
    </source>
</evidence>
<dbReference type="GO" id="GO:0015297">
    <property type="term" value="F:antiporter activity"/>
    <property type="evidence" value="ECO:0007669"/>
    <property type="project" value="UniProtKB-KW"/>
</dbReference>
<dbReference type="InterPro" id="IPR004771">
    <property type="entry name" value="K/H_exchanger"/>
</dbReference>
<evidence type="ECO:0000256" key="9">
    <source>
        <dbReference type="ARBA" id="ARBA00023065"/>
    </source>
</evidence>
<comment type="subcellular location">
    <subcellularLocation>
        <location evidence="1">Endomembrane system</location>
        <topology evidence="1">Multi-pass membrane protein</topology>
    </subcellularLocation>
</comment>
<dbReference type="Pfam" id="PF02254">
    <property type="entry name" value="TrkA_N"/>
    <property type="match status" value="1"/>
</dbReference>
<comment type="similarity">
    <text evidence="2">Belongs to the monovalent cation:proton antiporter 2 (CPA2) transporter (TC 2.A.37) family.</text>
</comment>
<feature type="transmembrane region" description="Helical" evidence="11">
    <location>
        <begin position="233"/>
        <end position="252"/>
    </location>
</feature>
<evidence type="ECO:0000256" key="5">
    <source>
        <dbReference type="ARBA" id="ARBA00022538"/>
    </source>
</evidence>
<keyword evidence="3" id="KW-0813">Transport</keyword>
<dbReference type="PANTHER" id="PTHR46157">
    <property type="entry name" value="K(+) EFFLUX ANTIPORTER 3, CHLOROPLASTIC"/>
    <property type="match status" value="1"/>
</dbReference>
<feature type="transmembrane region" description="Helical" evidence="11">
    <location>
        <begin position="356"/>
        <end position="376"/>
    </location>
</feature>
<gene>
    <name evidence="13" type="ORF">AX660_21645</name>
</gene>
<feature type="transmembrane region" description="Helical" evidence="11">
    <location>
        <begin position="6"/>
        <end position="22"/>
    </location>
</feature>
<dbReference type="Proteomes" id="UP000070299">
    <property type="component" value="Unassembled WGS sequence"/>
</dbReference>
<dbReference type="STRING" id="1799789.AX660_21645"/>
<feature type="transmembrane region" description="Helical" evidence="11">
    <location>
        <begin position="332"/>
        <end position="350"/>
    </location>
</feature>
<feature type="transmembrane region" description="Helical" evidence="11">
    <location>
        <begin position="53"/>
        <end position="72"/>
    </location>
</feature>
<dbReference type="RefSeq" id="WP_068380608.1">
    <property type="nucleotide sequence ID" value="NZ_LSNE01000011.1"/>
</dbReference>
<dbReference type="PROSITE" id="PS51201">
    <property type="entry name" value="RCK_N"/>
    <property type="match status" value="1"/>
</dbReference>
<dbReference type="GO" id="GO:1902600">
    <property type="term" value="P:proton transmembrane transport"/>
    <property type="evidence" value="ECO:0007669"/>
    <property type="project" value="InterPro"/>
</dbReference>
<evidence type="ECO:0000256" key="3">
    <source>
        <dbReference type="ARBA" id="ARBA00022448"/>
    </source>
</evidence>
<feature type="transmembrane region" description="Helical" evidence="11">
    <location>
        <begin position="84"/>
        <end position="105"/>
    </location>
</feature>